<organism evidence="1 2">
    <name type="scientific">Rhodococcus sovatensis</name>
    <dbReference type="NCBI Taxonomy" id="1805840"/>
    <lineage>
        <taxon>Bacteria</taxon>
        <taxon>Bacillati</taxon>
        <taxon>Actinomycetota</taxon>
        <taxon>Actinomycetes</taxon>
        <taxon>Mycobacteriales</taxon>
        <taxon>Nocardiaceae</taxon>
        <taxon>Rhodococcus</taxon>
    </lineage>
</organism>
<dbReference type="Proteomes" id="UP001432000">
    <property type="component" value="Chromosome"/>
</dbReference>
<evidence type="ECO:0000313" key="2">
    <source>
        <dbReference type="Proteomes" id="UP001432000"/>
    </source>
</evidence>
<accession>A0ABZ2PLX7</accession>
<reference evidence="1 2" key="1">
    <citation type="submission" date="2024-03" db="EMBL/GenBank/DDBJ databases">
        <title>Natural products discovery in diverse microorganisms through a two-stage MS feature dereplication strategy.</title>
        <authorList>
            <person name="Zhang R."/>
        </authorList>
    </citation>
    <scope>NUCLEOTIDE SEQUENCE [LARGE SCALE GENOMIC DNA]</scope>
    <source>
        <strain evidence="1 2">18930</strain>
    </source>
</reference>
<keyword evidence="2" id="KW-1185">Reference proteome</keyword>
<evidence type="ECO:0000313" key="1">
    <source>
        <dbReference type="EMBL" id="WXG70164.1"/>
    </source>
</evidence>
<dbReference type="RefSeq" id="WP_338891382.1">
    <property type="nucleotide sequence ID" value="NZ_CP147846.1"/>
</dbReference>
<proteinExistence type="predicted"/>
<sequence length="105" mass="11051">MITWTLTTTVFDRRPVLTAAGSELIRTDAVDAAANATRSALMDARTNVAAGTGPVYTIAIDHQTALTIGTGGTRSGELVLDDALDAIEAFEHHQTGVVRAPLDFL</sequence>
<gene>
    <name evidence="1" type="ORF">WDS16_06490</name>
</gene>
<name>A0ABZ2PLX7_9NOCA</name>
<protein>
    <submittedName>
        <fullName evidence="1">Uncharacterized protein</fullName>
    </submittedName>
</protein>
<dbReference type="EMBL" id="CP147846">
    <property type="protein sequence ID" value="WXG70164.1"/>
    <property type="molecule type" value="Genomic_DNA"/>
</dbReference>